<comment type="subcellular location">
    <subcellularLocation>
        <location evidence="1">Membrane</location>
        <topology evidence="1">Single-pass membrane protein</topology>
    </subcellularLocation>
</comment>
<dbReference type="Proteomes" id="UP001187415">
    <property type="component" value="Unassembled WGS sequence"/>
</dbReference>
<dbReference type="InterPro" id="IPR013106">
    <property type="entry name" value="Ig_V-set"/>
</dbReference>
<evidence type="ECO:0000259" key="9">
    <source>
        <dbReference type="PROSITE" id="PS50835"/>
    </source>
</evidence>
<evidence type="ECO:0000256" key="1">
    <source>
        <dbReference type="ARBA" id="ARBA00004167"/>
    </source>
</evidence>
<dbReference type="InterPro" id="IPR007110">
    <property type="entry name" value="Ig-like_dom"/>
</dbReference>
<dbReference type="Pfam" id="PF08205">
    <property type="entry name" value="C2-set_2"/>
    <property type="match status" value="1"/>
</dbReference>
<dbReference type="InterPro" id="IPR036179">
    <property type="entry name" value="Ig-like_dom_sf"/>
</dbReference>
<dbReference type="AlphaFoldDB" id="A0AA88SQA3"/>
<dbReference type="SUPFAM" id="SSF48726">
    <property type="entry name" value="Immunoglobulin"/>
    <property type="match status" value="5"/>
</dbReference>
<dbReference type="GO" id="GO:0007156">
    <property type="term" value="P:homophilic cell adhesion via plasma membrane adhesion molecules"/>
    <property type="evidence" value="ECO:0007669"/>
    <property type="project" value="TreeGrafter"/>
</dbReference>
<dbReference type="InterPro" id="IPR013783">
    <property type="entry name" value="Ig-like_fold"/>
</dbReference>
<protein>
    <recommendedName>
        <fullName evidence="9">Ig-like domain-containing protein</fullName>
    </recommendedName>
</protein>
<feature type="region of interest" description="Disordered" evidence="6">
    <location>
        <begin position="524"/>
        <end position="556"/>
    </location>
</feature>
<dbReference type="GO" id="GO:0044291">
    <property type="term" value="C:cell-cell contact zone"/>
    <property type="evidence" value="ECO:0007669"/>
    <property type="project" value="TreeGrafter"/>
</dbReference>
<dbReference type="GO" id="GO:0043184">
    <property type="term" value="F:vascular endothelial growth factor receptor 2 binding"/>
    <property type="evidence" value="ECO:0007669"/>
    <property type="project" value="TreeGrafter"/>
</dbReference>
<dbReference type="GO" id="GO:0061041">
    <property type="term" value="P:regulation of wound healing"/>
    <property type="evidence" value="ECO:0007669"/>
    <property type="project" value="TreeGrafter"/>
</dbReference>
<dbReference type="InterPro" id="IPR003599">
    <property type="entry name" value="Ig_sub"/>
</dbReference>
<reference evidence="10" key="1">
    <citation type="submission" date="2023-07" db="EMBL/GenBank/DDBJ databases">
        <title>Chromosome-level Genome Assembly of Striped Snakehead (Channa striata).</title>
        <authorList>
            <person name="Liu H."/>
        </authorList>
    </citation>
    <scope>NUCLEOTIDE SEQUENCE</scope>
    <source>
        <strain evidence="10">Gz</strain>
        <tissue evidence="10">Muscle</tissue>
    </source>
</reference>
<dbReference type="SMART" id="SM00409">
    <property type="entry name" value="IG"/>
    <property type="match status" value="4"/>
</dbReference>
<gene>
    <name evidence="10" type="ORF">Q5P01_010192</name>
</gene>
<accession>A0AA88SQA3</accession>
<keyword evidence="4 7" id="KW-0472">Membrane</keyword>
<feature type="transmembrane region" description="Helical" evidence="7">
    <location>
        <begin position="580"/>
        <end position="603"/>
    </location>
</feature>
<dbReference type="EMBL" id="JAUPFM010000007">
    <property type="protein sequence ID" value="KAK2847193.1"/>
    <property type="molecule type" value="Genomic_DNA"/>
</dbReference>
<sequence>MAGRNAGYLLVGLAVLLHTWRGWAVEVNMEDRVEVLRGDTVPITCMFKSDDGIGGLEIQWFYVTRSGERQSFYYQDATMKEVKRGTPFTDRISVKDSATDGLVVLTISNVKLDDQLEFICLVKTLTEGIAEGHTMLKVFEAPDHPTIEGVETGILVSDNPSKIGVCEVKNGFPKPNITWYKNDMPLRATQGVVEILPSSTVHSSGLVSATSELKMKVTKEDNKASFYCEVNFFYPGGTKMTETRRIEIDVHYPSTTLDVWVESPKGKIKEGDSIEIRCRGDGNHESLVSIYHNNVELSVTNDTLVLHNVTRLASGDYICNSLDLESNDELSGHTTVFVHYLNPAVIEPKGPVILHQGETLTATCNALSSLNTSTVWFKNQDVFFIGHTLVLKDASLDTAGTYTCLVSVPEIDEMQTSGSLHVNVLGPPKIRKEDNTEIEESFESTVELTCFVRGFPAPNVTWTTLDGKVFKTVSQTESEEGVKSMVSIKVTSDSTVFCKASNELGDDDLAFTIKATKHTVITTSASTTTTTTTPTTAPTSSSSRSSSRAASADTATISPLTVKPETAIPPKKFKKEGNGVVIAVIIICILLLAILGSVLYFLYKTGKICGRSGKQDLTKEKSNKDNIVVEMKSDNTEEAILLGVNGEKQLSSDQ</sequence>
<keyword evidence="11" id="KW-1185">Reference proteome</keyword>
<evidence type="ECO:0000256" key="7">
    <source>
        <dbReference type="SAM" id="Phobius"/>
    </source>
</evidence>
<dbReference type="SMART" id="SM00408">
    <property type="entry name" value="IGc2"/>
    <property type="match status" value="3"/>
</dbReference>
<feature type="domain" description="Ig-like" evidence="9">
    <location>
        <begin position="253"/>
        <end position="331"/>
    </location>
</feature>
<comment type="caution">
    <text evidence="10">The sequence shown here is derived from an EMBL/GenBank/DDBJ whole genome shotgun (WGS) entry which is preliminary data.</text>
</comment>
<evidence type="ECO:0000256" key="8">
    <source>
        <dbReference type="SAM" id="SignalP"/>
    </source>
</evidence>
<evidence type="ECO:0000256" key="4">
    <source>
        <dbReference type="ARBA" id="ARBA00023136"/>
    </source>
</evidence>
<evidence type="ECO:0000256" key="6">
    <source>
        <dbReference type="SAM" id="MobiDB-lite"/>
    </source>
</evidence>
<evidence type="ECO:0000313" key="11">
    <source>
        <dbReference type="Proteomes" id="UP001187415"/>
    </source>
</evidence>
<dbReference type="GO" id="GO:0035020">
    <property type="term" value="P:regulation of Rac protein signal transduction"/>
    <property type="evidence" value="ECO:0007669"/>
    <property type="project" value="TreeGrafter"/>
</dbReference>
<name>A0AA88SQA3_CHASR</name>
<feature type="domain" description="Ig-like" evidence="9">
    <location>
        <begin position="343"/>
        <end position="421"/>
    </location>
</feature>
<dbReference type="Pfam" id="PF07686">
    <property type="entry name" value="V-set"/>
    <property type="match status" value="1"/>
</dbReference>
<keyword evidence="3 7" id="KW-1133">Transmembrane helix</keyword>
<dbReference type="PANTHER" id="PTHR45889:SF3">
    <property type="entry name" value="CELL ADHESION MOLECULE 4"/>
    <property type="match status" value="1"/>
</dbReference>
<keyword evidence="8" id="KW-0732">Signal</keyword>
<keyword evidence="2 7" id="KW-0812">Transmembrane</keyword>
<keyword evidence="5" id="KW-1015">Disulfide bond</keyword>
<dbReference type="PANTHER" id="PTHR45889">
    <property type="entry name" value="IG-LIKE DOMAIN-CONTAINING PROTEIN"/>
    <property type="match status" value="1"/>
</dbReference>
<evidence type="ECO:0000256" key="2">
    <source>
        <dbReference type="ARBA" id="ARBA00022692"/>
    </source>
</evidence>
<dbReference type="InterPro" id="IPR003598">
    <property type="entry name" value="Ig_sub2"/>
</dbReference>
<feature type="domain" description="Ig-like" evidence="9">
    <location>
        <begin position="38"/>
        <end position="130"/>
    </location>
</feature>
<dbReference type="InterPro" id="IPR013162">
    <property type="entry name" value="CD80_C2-set"/>
</dbReference>
<dbReference type="Gene3D" id="2.60.40.10">
    <property type="entry name" value="Immunoglobulins"/>
    <property type="match status" value="5"/>
</dbReference>
<feature type="chain" id="PRO_5041642785" description="Ig-like domain-containing protein" evidence="8">
    <location>
        <begin position="25"/>
        <end position="654"/>
    </location>
</feature>
<dbReference type="Pfam" id="PF13895">
    <property type="entry name" value="Ig_2"/>
    <property type="match status" value="1"/>
</dbReference>
<dbReference type="GO" id="GO:0016020">
    <property type="term" value="C:membrane"/>
    <property type="evidence" value="ECO:0007669"/>
    <property type="project" value="UniProtKB-SubCell"/>
</dbReference>
<feature type="domain" description="Ig-like" evidence="9">
    <location>
        <begin position="428"/>
        <end position="516"/>
    </location>
</feature>
<evidence type="ECO:0000313" key="10">
    <source>
        <dbReference type="EMBL" id="KAK2847193.1"/>
    </source>
</evidence>
<evidence type="ECO:0000256" key="3">
    <source>
        <dbReference type="ARBA" id="ARBA00022989"/>
    </source>
</evidence>
<feature type="signal peptide" evidence="8">
    <location>
        <begin position="1"/>
        <end position="24"/>
    </location>
</feature>
<proteinExistence type="predicted"/>
<organism evidence="10 11">
    <name type="scientific">Channa striata</name>
    <name type="common">Snakehead murrel</name>
    <name type="synonym">Ophicephalus striatus</name>
    <dbReference type="NCBI Taxonomy" id="64152"/>
    <lineage>
        <taxon>Eukaryota</taxon>
        <taxon>Metazoa</taxon>
        <taxon>Chordata</taxon>
        <taxon>Craniata</taxon>
        <taxon>Vertebrata</taxon>
        <taxon>Euteleostomi</taxon>
        <taxon>Actinopterygii</taxon>
        <taxon>Neopterygii</taxon>
        <taxon>Teleostei</taxon>
        <taxon>Neoteleostei</taxon>
        <taxon>Acanthomorphata</taxon>
        <taxon>Anabantaria</taxon>
        <taxon>Anabantiformes</taxon>
        <taxon>Channoidei</taxon>
        <taxon>Channidae</taxon>
        <taxon>Channa</taxon>
    </lineage>
</organism>
<dbReference type="PROSITE" id="PS50835">
    <property type="entry name" value="IG_LIKE"/>
    <property type="match status" value="5"/>
</dbReference>
<feature type="domain" description="Ig-like" evidence="9">
    <location>
        <begin position="145"/>
        <end position="247"/>
    </location>
</feature>
<evidence type="ECO:0000256" key="5">
    <source>
        <dbReference type="ARBA" id="ARBA00023157"/>
    </source>
</evidence>